<dbReference type="Proteomes" id="UP000287171">
    <property type="component" value="Unassembled WGS sequence"/>
</dbReference>
<accession>A0A402BAZ7</accession>
<dbReference type="OrthoDB" id="159900at2"/>
<reference evidence="2" key="1">
    <citation type="submission" date="2018-12" db="EMBL/GenBank/DDBJ databases">
        <title>Tengunoibacter tsumagoiensis gen. nov., sp. nov., Dictyobacter kobayashii sp. nov., D. alpinus sp. nov., and D. joshuensis sp. nov. and description of Dictyobacteraceae fam. nov. within the order Ktedonobacterales isolated from Tengu-no-mugimeshi.</title>
        <authorList>
            <person name="Wang C.M."/>
            <person name="Zheng Y."/>
            <person name="Sakai Y."/>
            <person name="Toyoda A."/>
            <person name="Minakuchi Y."/>
            <person name="Abe K."/>
            <person name="Yokota A."/>
            <person name="Yabe S."/>
        </authorList>
    </citation>
    <scope>NUCLEOTIDE SEQUENCE [LARGE SCALE GENOMIC DNA]</scope>
    <source>
        <strain evidence="2">Uno16</strain>
    </source>
</reference>
<organism evidence="1 2">
    <name type="scientific">Dictyobacter alpinus</name>
    <dbReference type="NCBI Taxonomy" id="2014873"/>
    <lineage>
        <taxon>Bacteria</taxon>
        <taxon>Bacillati</taxon>
        <taxon>Chloroflexota</taxon>
        <taxon>Ktedonobacteria</taxon>
        <taxon>Ktedonobacterales</taxon>
        <taxon>Dictyobacteraceae</taxon>
        <taxon>Dictyobacter</taxon>
    </lineage>
</organism>
<keyword evidence="2" id="KW-1185">Reference proteome</keyword>
<dbReference type="AlphaFoldDB" id="A0A402BAZ7"/>
<sequence length="205" mass="23532">MSKQPSTTLATRWHEIATQLEKATDALGRPIDPGIMELVVALNVLGILTDSSCEGHLEHGHAAPWVDFYAPGTESVRRQASDANRALREAEEREDAPEVIQELVNEVFRLARTEQVTYYKGAWLVHQALEAFYDQHPSPYDQQLYLHSDSFGHSRLQPHGIDYQPQHTREVQATKLAQYQQEVQDFTQFLKNDYLLREHSDHQEV</sequence>
<dbReference type="EMBL" id="BIFT01000001">
    <property type="protein sequence ID" value="GCE28601.1"/>
    <property type="molecule type" value="Genomic_DNA"/>
</dbReference>
<evidence type="ECO:0000313" key="2">
    <source>
        <dbReference type="Proteomes" id="UP000287171"/>
    </source>
</evidence>
<name>A0A402BAZ7_9CHLR</name>
<protein>
    <submittedName>
        <fullName evidence="1">Uncharacterized protein</fullName>
    </submittedName>
</protein>
<comment type="caution">
    <text evidence="1">The sequence shown here is derived from an EMBL/GenBank/DDBJ whole genome shotgun (WGS) entry which is preliminary data.</text>
</comment>
<proteinExistence type="predicted"/>
<dbReference type="RefSeq" id="WP_126628801.1">
    <property type="nucleotide sequence ID" value="NZ_BIFT01000001.1"/>
</dbReference>
<gene>
    <name evidence="1" type="ORF">KDA_40850</name>
</gene>
<evidence type="ECO:0000313" key="1">
    <source>
        <dbReference type="EMBL" id="GCE28601.1"/>
    </source>
</evidence>